<keyword evidence="2" id="KW-1185">Reference proteome</keyword>
<reference evidence="1 2" key="1">
    <citation type="submission" date="2023-10" db="EMBL/GenBank/DDBJ databases">
        <title>Pseudomonas otitidis isolated from a paediatric patient with cystic fibrosis in Chile.</title>
        <authorList>
            <person name="Amsteins-Romero L."/>
            <person name="Opazo-Capurro A."/>
            <person name="Matus-Kohler M."/>
            <person name="Gonzalez-Rocha G."/>
        </authorList>
    </citation>
    <scope>NUCLEOTIDE SEQUENCE [LARGE SCALE GENOMIC DNA]</scope>
    <source>
        <strain evidence="1 2">P-714</strain>
    </source>
</reference>
<name>A0ABU3Y1J8_9GAMM</name>
<evidence type="ECO:0000313" key="2">
    <source>
        <dbReference type="Proteomes" id="UP001273935"/>
    </source>
</evidence>
<feature type="non-terminal residue" evidence="1">
    <location>
        <position position="60"/>
    </location>
</feature>
<dbReference type="EMBL" id="JAWJUL010000586">
    <property type="protein sequence ID" value="MDV3444032.1"/>
    <property type="molecule type" value="Genomic_DNA"/>
</dbReference>
<evidence type="ECO:0000313" key="1">
    <source>
        <dbReference type="EMBL" id="MDV3444032.1"/>
    </source>
</evidence>
<sequence length="60" mass="6318">MLRALGTRFLVRQRPDRIQLAVYAGAVRLGTLGLGHAVGVELALPALLQDPGTAFSGADF</sequence>
<gene>
    <name evidence="1" type="ORF">R0G64_32440</name>
</gene>
<comment type="caution">
    <text evidence="1">The sequence shown here is derived from an EMBL/GenBank/DDBJ whole genome shotgun (WGS) entry which is preliminary data.</text>
</comment>
<accession>A0ABU3Y1J8</accession>
<proteinExistence type="predicted"/>
<organism evidence="1 2">
    <name type="scientific">Metapseudomonas otitidis</name>
    <dbReference type="NCBI Taxonomy" id="319939"/>
    <lineage>
        <taxon>Bacteria</taxon>
        <taxon>Pseudomonadati</taxon>
        <taxon>Pseudomonadota</taxon>
        <taxon>Gammaproteobacteria</taxon>
        <taxon>Pseudomonadales</taxon>
        <taxon>Pseudomonadaceae</taxon>
        <taxon>Metapseudomonas</taxon>
    </lineage>
</organism>
<protein>
    <submittedName>
        <fullName evidence="1">Uncharacterized protein</fullName>
    </submittedName>
</protein>
<dbReference type="Proteomes" id="UP001273935">
    <property type="component" value="Unassembled WGS sequence"/>
</dbReference>